<proteinExistence type="predicted"/>
<feature type="transmembrane region" description="Helical" evidence="1">
    <location>
        <begin position="91"/>
        <end position="109"/>
    </location>
</feature>
<keyword evidence="1" id="KW-0812">Transmembrane</keyword>
<comment type="caution">
    <text evidence="2">The sequence shown here is derived from an EMBL/GenBank/DDBJ whole genome shotgun (WGS) entry which is preliminary data.</text>
</comment>
<keyword evidence="1" id="KW-1133">Transmembrane helix</keyword>
<feature type="transmembrane region" description="Helical" evidence="1">
    <location>
        <begin position="27"/>
        <end position="48"/>
    </location>
</feature>
<protein>
    <recommendedName>
        <fullName evidence="4">Transmembrane protein</fullName>
    </recommendedName>
</protein>
<evidence type="ECO:0000256" key="1">
    <source>
        <dbReference type="SAM" id="Phobius"/>
    </source>
</evidence>
<evidence type="ECO:0000313" key="2">
    <source>
        <dbReference type="EMBL" id="EKF43038.1"/>
    </source>
</evidence>
<organism evidence="2 3">
    <name type="scientific">Nitratireductor indicus C115</name>
    <dbReference type="NCBI Taxonomy" id="1231190"/>
    <lineage>
        <taxon>Bacteria</taxon>
        <taxon>Pseudomonadati</taxon>
        <taxon>Pseudomonadota</taxon>
        <taxon>Alphaproteobacteria</taxon>
        <taxon>Hyphomicrobiales</taxon>
        <taxon>Phyllobacteriaceae</taxon>
        <taxon>Nitratireductor</taxon>
    </lineage>
</organism>
<name>K2N6D7_9HYPH</name>
<dbReference type="PATRIC" id="fig|1231190.3.peg.1445"/>
<feature type="transmembrane region" description="Helical" evidence="1">
    <location>
        <begin position="121"/>
        <end position="143"/>
    </location>
</feature>
<evidence type="ECO:0000313" key="3">
    <source>
        <dbReference type="Proteomes" id="UP000007374"/>
    </source>
</evidence>
<dbReference type="AlphaFoldDB" id="K2N6D7"/>
<reference evidence="2 3" key="1">
    <citation type="journal article" date="2012" name="J. Bacteriol.">
        <title>Genome Sequence of Nitratireductor indicus Type Strain C115.</title>
        <authorList>
            <person name="Lai Q."/>
            <person name="Li G."/>
            <person name="Yu Z."/>
            <person name="Shao Z."/>
        </authorList>
    </citation>
    <scope>NUCLEOTIDE SEQUENCE [LARGE SCALE GENOMIC DNA]</scope>
    <source>
        <strain evidence="2 3">C115</strain>
    </source>
</reference>
<feature type="transmembrane region" description="Helical" evidence="1">
    <location>
        <begin position="184"/>
        <end position="204"/>
    </location>
</feature>
<accession>K2N6D7</accession>
<evidence type="ECO:0008006" key="4">
    <source>
        <dbReference type="Google" id="ProtNLM"/>
    </source>
</evidence>
<sequence>MLYIIPWWIYFLIYFSRNGWVEFFLKGSLYASGFTLIFLTDALIQFYATGAVLPRLYGGLDAAQNARAFMERQGYLPIDRLRFALSQLNKGYSFIFLMIIPPILAASTLRKRPVNFQDIRFEIILYSAGIWIFLYNTFGTISFSEYIGVPIQTRYYIPSYIFLLISTIILLSKTFTGSIANTSISISLICLTSMHLFSAIPVAGQIYGASNYRLTAAAVEKAKGIDMSPIFFSKDIFARTRYGTMEAVKQWPGNEHFPSDCRYWLLSSDANEISRIKGDQPDAEIAVYPVTSPRSRVAFITQMYGLGPIFPEKVSNLQLMHVNKCKETNSDQERL</sequence>
<keyword evidence="1" id="KW-0472">Membrane</keyword>
<dbReference type="Proteomes" id="UP000007374">
    <property type="component" value="Unassembled WGS sequence"/>
</dbReference>
<feature type="transmembrane region" description="Helical" evidence="1">
    <location>
        <begin position="155"/>
        <end position="172"/>
    </location>
</feature>
<gene>
    <name evidence="2" type="ORF">NA8A_06874</name>
</gene>
<keyword evidence="3" id="KW-1185">Reference proteome</keyword>
<dbReference type="EMBL" id="AMSI01000004">
    <property type="protein sequence ID" value="EKF43038.1"/>
    <property type="molecule type" value="Genomic_DNA"/>
</dbReference>